<gene>
    <name evidence="2" type="ORF">QE417_003321</name>
</gene>
<accession>A0ABU3GWW7</accession>
<keyword evidence="3" id="KW-1185">Reference proteome</keyword>
<reference evidence="3" key="1">
    <citation type="submission" date="2023-07" db="EMBL/GenBank/DDBJ databases">
        <title>Functional and genomic diversity of the sorghum phyllosphere microbiome.</title>
        <authorList>
            <person name="Shade A."/>
        </authorList>
    </citation>
    <scope>NUCLEOTIDE SEQUENCE [LARGE SCALE GENOMIC DNA]</scope>
    <source>
        <strain evidence="3">SORGH_AS_0422</strain>
    </source>
</reference>
<protein>
    <recommendedName>
        <fullName evidence="1">MobA/VirD2-like nuclease domain-containing protein</fullName>
    </recommendedName>
</protein>
<organism evidence="2 3">
    <name type="scientific">Mucilaginibacter terrae</name>
    <dbReference type="NCBI Taxonomy" id="1955052"/>
    <lineage>
        <taxon>Bacteria</taxon>
        <taxon>Pseudomonadati</taxon>
        <taxon>Bacteroidota</taxon>
        <taxon>Sphingobacteriia</taxon>
        <taxon>Sphingobacteriales</taxon>
        <taxon>Sphingobacteriaceae</taxon>
        <taxon>Mucilaginibacter</taxon>
    </lineage>
</organism>
<comment type="caution">
    <text evidence="2">The sequence shown here is derived from an EMBL/GenBank/DDBJ whole genome shotgun (WGS) entry which is preliminary data.</text>
</comment>
<dbReference type="Proteomes" id="UP001258315">
    <property type="component" value="Unassembled WGS sequence"/>
</dbReference>
<proteinExistence type="predicted"/>
<dbReference type="RefSeq" id="WP_311951585.1">
    <property type="nucleotide sequence ID" value="NZ_JAVLVU010000001.1"/>
</dbReference>
<dbReference type="Pfam" id="PF03432">
    <property type="entry name" value="Relaxase"/>
    <property type="match status" value="1"/>
</dbReference>
<dbReference type="InterPro" id="IPR005094">
    <property type="entry name" value="Endonuclease_MobA/VirD2"/>
</dbReference>
<evidence type="ECO:0000259" key="1">
    <source>
        <dbReference type="Pfam" id="PF03432"/>
    </source>
</evidence>
<evidence type="ECO:0000313" key="3">
    <source>
        <dbReference type="Proteomes" id="UP001258315"/>
    </source>
</evidence>
<dbReference type="EMBL" id="JAVLVU010000001">
    <property type="protein sequence ID" value="MDT3404249.1"/>
    <property type="molecule type" value="Genomic_DNA"/>
</dbReference>
<evidence type="ECO:0000313" key="2">
    <source>
        <dbReference type="EMBL" id="MDT3404249.1"/>
    </source>
</evidence>
<sequence>MVAKIKTGKSLSGALYYNEHKVGQGLAILLDAPGFQKDAPQLSFTEKLSRLADLAGRNQRVRTNTLHVSLNFDVSEKLNPTLLCDIARDYMEGIGFKDQPYLVYQHLDAGHPHIHILSTNIDFEGNRISLHNLGKLRSEPTRKEIEVRYQLVKAQDPRQLAVERIRPKAIVYGKTDSRKAVSDLVHEIARTYRFTSLIEFNAILSRFNVVADRGNTTSVMYGKNGLRYWITNADGDKMGVPLKASQLYGKPTLPFLEKQFQLNKSLRKPCREILCEKIDKAVRKSTGLAELEVNLSKAGVDLIKRMNPEGRLYGLTYLDHDQRAIFNGSDLGKLYSAGPVIDALQYRKPEGDMISKPDSRREQPIVSVVHQLPGSSLLAELLEPIYEDQIPGELLKNKRKKKKRIHF</sequence>
<name>A0ABU3GWW7_9SPHI</name>
<feature type="domain" description="MobA/VirD2-like nuclease" evidence="1">
    <location>
        <begin position="47"/>
        <end position="151"/>
    </location>
</feature>